<dbReference type="GO" id="GO:0016491">
    <property type="term" value="F:oxidoreductase activity"/>
    <property type="evidence" value="ECO:0007669"/>
    <property type="project" value="InterPro"/>
</dbReference>
<dbReference type="Gene3D" id="3.90.660.10">
    <property type="match status" value="1"/>
</dbReference>
<dbReference type="Pfam" id="PF01593">
    <property type="entry name" value="Amino_oxidase"/>
    <property type="match status" value="1"/>
</dbReference>
<dbReference type="SUPFAM" id="SSF51905">
    <property type="entry name" value="FAD/NAD(P)-binding domain"/>
    <property type="match status" value="1"/>
</dbReference>
<dbReference type="Gene3D" id="3.50.50.60">
    <property type="entry name" value="FAD/NAD(P)-binding domain"/>
    <property type="match status" value="1"/>
</dbReference>
<dbReference type="InterPro" id="IPR002937">
    <property type="entry name" value="Amino_oxidase"/>
</dbReference>
<reference evidence="2 3" key="1">
    <citation type="submission" date="2018-06" db="EMBL/GenBank/DDBJ databases">
        <title>Genomic Encyclopedia of Archaeal and Bacterial Type Strains, Phase II (KMG-II): from individual species to whole genera.</title>
        <authorList>
            <person name="Goeker M."/>
        </authorList>
    </citation>
    <scope>NUCLEOTIDE SEQUENCE [LARGE SCALE GENOMIC DNA]</scope>
    <source>
        <strain evidence="2 3">DSM 13087</strain>
    </source>
</reference>
<comment type="caution">
    <text evidence="2">The sequence shown here is derived from an EMBL/GenBank/DDBJ whole genome shotgun (WGS) entry which is preliminary data.</text>
</comment>
<dbReference type="PANTHER" id="PTHR16128">
    <property type="entry name" value="FAD/NAD(P)-BINDING OXIDOREDUCTASE FAMILY PROTEIN"/>
    <property type="match status" value="1"/>
</dbReference>
<feature type="domain" description="Amine oxidase" evidence="1">
    <location>
        <begin position="91"/>
        <end position="315"/>
    </location>
</feature>
<dbReference type="InterPro" id="IPR036188">
    <property type="entry name" value="FAD/NAD-bd_sf"/>
</dbReference>
<dbReference type="STRING" id="121821.GCA_001870675_01112"/>
<dbReference type="AlphaFoldDB" id="A0A2W7QP81"/>
<name>A0A2W7QP81_9RHOB</name>
<sequence length="321" mass="33636">MVQGDKLHSDVLVIGAGMAGITCARALAGAGQSVMVLDKGRGIGGRIATRRVALPAGEVSFDHGAQYVNPRDAGFARELEQAGAALWQDGADAPHLVGAPGMTALARAMAAGLDIRQSCEVTALVQARDGWQVSTAQGVFLAPRVIVTIPAPQVAGLLGADHPLVEGVAALRMQPCLTLMAAFPPDSPRPFMHRYDTAHPLAWIAQNSSKPARSAVATTWVAQAGADWSAAHLELTPDQIAAELLPLLCDAIGADPRHATYASAHRWRYARVAQPLGQPFLHSADRSLYLGGDWCLGARVEDAWASGRAIARAILGQAHVG</sequence>
<organism evidence="2 3">
    <name type="scientific">Roseinatronobacter thiooxidans</name>
    <dbReference type="NCBI Taxonomy" id="121821"/>
    <lineage>
        <taxon>Bacteria</taxon>
        <taxon>Pseudomonadati</taxon>
        <taxon>Pseudomonadota</taxon>
        <taxon>Alphaproteobacteria</taxon>
        <taxon>Rhodobacterales</taxon>
        <taxon>Paracoccaceae</taxon>
        <taxon>Roseinatronobacter</taxon>
    </lineage>
</organism>
<gene>
    <name evidence="2" type="ORF">LY56_01701</name>
</gene>
<evidence type="ECO:0000313" key="2">
    <source>
        <dbReference type="EMBL" id="PZX45677.1"/>
    </source>
</evidence>
<dbReference type="Pfam" id="PF13450">
    <property type="entry name" value="NAD_binding_8"/>
    <property type="match status" value="1"/>
</dbReference>
<dbReference type="PANTHER" id="PTHR16128:SF5">
    <property type="entry name" value="FAD_NAD(P)-BINDING OXIDOREDUCTASE FAMILY PROTEIN"/>
    <property type="match status" value="1"/>
</dbReference>
<proteinExistence type="predicted"/>
<dbReference type="Proteomes" id="UP000249364">
    <property type="component" value="Unassembled WGS sequence"/>
</dbReference>
<dbReference type="EMBL" id="QKZQ01000006">
    <property type="protein sequence ID" value="PZX45677.1"/>
    <property type="molecule type" value="Genomic_DNA"/>
</dbReference>
<keyword evidence="3" id="KW-1185">Reference proteome</keyword>
<dbReference type="OrthoDB" id="5792777at2"/>
<evidence type="ECO:0000313" key="3">
    <source>
        <dbReference type="Proteomes" id="UP000249364"/>
    </source>
</evidence>
<evidence type="ECO:0000259" key="1">
    <source>
        <dbReference type="Pfam" id="PF01593"/>
    </source>
</evidence>
<protein>
    <recommendedName>
        <fullName evidence="1">Amine oxidase domain-containing protein</fullName>
    </recommendedName>
</protein>
<accession>A0A2W7QP81</accession>